<protein>
    <submittedName>
        <fullName evidence="2">Uncharacterized protein</fullName>
    </submittedName>
</protein>
<reference evidence="2" key="1">
    <citation type="journal article" date="2015" name="Nature">
        <title>Complex archaea that bridge the gap between prokaryotes and eukaryotes.</title>
        <authorList>
            <person name="Spang A."/>
            <person name="Saw J.H."/>
            <person name="Jorgensen S.L."/>
            <person name="Zaremba-Niedzwiedzka K."/>
            <person name="Martijn J."/>
            <person name="Lind A.E."/>
            <person name="van Eijk R."/>
            <person name="Schleper C."/>
            <person name="Guy L."/>
            <person name="Ettema T.J."/>
        </authorList>
    </citation>
    <scope>NUCLEOTIDE SEQUENCE</scope>
</reference>
<evidence type="ECO:0000313" key="2">
    <source>
        <dbReference type="EMBL" id="KKN02635.1"/>
    </source>
</evidence>
<gene>
    <name evidence="2" type="ORF">LCGC14_1115850</name>
</gene>
<feature type="region of interest" description="Disordered" evidence="1">
    <location>
        <begin position="86"/>
        <end position="105"/>
    </location>
</feature>
<accession>A0A0F9M5C0</accession>
<sequence length="105" mass="12383">MDLKKTLKKWNDKRKNSQDKKEKTLLIKSVSPQTLTISVKRSKNYNTVEAFLSVKLPQEIITSKIRRIYRHYYNSLSWEVNQAINKVNSPQDPDNKNMPEGIDFE</sequence>
<name>A0A0F9M5C0_9ZZZZ</name>
<evidence type="ECO:0000256" key="1">
    <source>
        <dbReference type="SAM" id="MobiDB-lite"/>
    </source>
</evidence>
<feature type="region of interest" description="Disordered" evidence="1">
    <location>
        <begin position="1"/>
        <end position="21"/>
    </location>
</feature>
<dbReference type="AlphaFoldDB" id="A0A0F9M5C0"/>
<dbReference type="EMBL" id="LAZR01005127">
    <property type="protein sequence ID" value="KKN02635.1"/>
    <property type="molecule type" value="Genomic_DNA"/>
</dbReference>
<organism evidence="2">
    <name type="scientific">marine sediment metagenome</name>
    <dbReference type="NCBI Taxonomy" id="412755"/>
    <lineage>
        <taxon>unclassified sequences</taxon>
        <taxon>metagenomes</taxon>
        <taxon>ecological metagenomes</taxon>
    </lineage>
</organism>
<proteinExistence type="predicted"/>
<comment type="caution">
    <text evidence="2">The sequence shown here is derived from an EMBL/GenBank/DDBJ whole genome shotgun (WGS) entry which is preliminary data.</text>
</comment>